<feature type="non-terminal residue" evidence="1">
    <location>
        <position position="1"/>
    </location>
</feature>
<dbReference type="Pfam" id="PF07920">
    <property type="entry name" value="DUF1684"/>
    <property type="match status" value="1"/>
</dbReference>
<name>A0A383CT70_9ZZZZ</name>
<accession>A0A383CT70</accession>
<evidence type="ECO:0008006" key="2">
    <source>
        <dbReference type="Google" id="ProtNLM"/>
    </source>
</evidence>
<proteinExistence type="predicted"/>
<dbReference type="PANTHER" id="PTHR41913:SF1">
    <property type="entry name" value="DUF1684 DOMAIN-CONTAINING PROTEIN"/>
    <property type="match status" value="1"/>
</dbReference>
<dbReference type="AlphaFoldDB" id="A0A383CT70"/>
<dbReference type="EMBL" id="UINC01211094">
    <property type="protein sequence ID" value="SVE34848.1"/>
    <property type="molecule type" value="Genomic_DNA"/>
</dbReference>
<organism evidence="1">
    <name type="scientific">marine metagenome</name>
    <dbReference type="NCBI Taxonomy" id="408172"/>
    <lineage>
        <taxon>unclassified sequences</taxon>
        <taxon>metagenomes</taxon>
        <taxon>ecological metagenomes</taxon>
    </lineage>
</organism>
<gene>
    <name evidence="1" type="ORF">METZ01_LOCUS487702</name>
</gene>
<protein>
    <recommendedName>
        <fullName evidence="2">DUF1684 domain-containing protein</fullName>
    </recommendedName>
</protein>
<dbReference type="InterPro" id="IPR012467">
    <property type="entry name" value="DUF1684"/>
</dbReference>
<dbReference type="PANTHER" id="PTHR41913">
    <property type="entry name" value="DUF1684 DOMAIN-CONTAINING PROTEIN"/>
    <property type="match status" value="1"/>
</dbReference>
<sequence>AGGDDYFLPFMDATSRDGSYTDGRYLYLPASGDGRLLVGFNYAYNACCAYNPHWSCPIPTSESRLTPMIDAGKKAFPDAEGHERH</sequence>
<evidence type="ECO:0000313" key="1">
    <source>
        <dbReference type="EMBL" id="SVE34848.1"/>
    </source>
</evidence>
<reference evidence="1" key="1">
    <citation type="submission" date="2018-05" db="EMBL/GenBank/DDBJ databases">
        <authorList>
            <person name="Lanie J.A."/>
            <person name="Ng W.-L."/>
            <person name="Kazmierczak K.M."/>
            <person name="Andrzejewski T.M."/>
            <person name="Davidsen T.M."/>
            <person name="Wayne K.J."/>
            <person name="Tettelin H."/>
            <person name="Glass J.I."/>
            <person name="Rusch D."/>
            <person name="Podicherti R."/>
            <person name="Tsui H.-C.T."/>
            <person name="Winkler M.E."/>
        </authorList>
    </citation>
    <scope>NUCLEOTIDE SEQUENCE</scope>
</reference>